<feature type="transmembrane region" description="Helical" evidence="1">
    <location>
        <begin position="65"/>
        <end position="97"/>
    </location>
</feature>
<comment type="caution">
    <text evidence="2">The sequence shown here is derived from an EMBL/GenBank/DDBJ whole genome shotgun (WGS) entry which is preliminary data.</text>
</comment>
<dbReference type="Proteomes" id="UP000006339">
    <property type="component" value="Unassembled WGS sequence"/>
</dbReference>
<evidence type="ECO:0000313" key="3">
    <source>
        <dbReference type="Proteomes" id="UP000006339"/>
    </source>
</evidence>
<keyword evidence="3" id="KW-1185">Reference proteome</keyword>
<protein>
    <submittedName>
        <fullName evidence="2">Uncharacterized protein</fullName>
    </submittedName>
</protein>
<keyword evidence="1" id="KW-0472">Membrane</keyword>
<evidence type="ECO:0000256" key="1">
    <source>
        <dbReference type="SAM" id="Phobius"/>
    </source>
</evidence>
<evidence type="ECO:0000313" key="2">
    <source>
        <dbReference type="EMBL" id="EKO53072.1"/>
    </source>
</evidence>
<keyword evidence="1" id="KW-0812">Transmembrane</keyword>
<gene>
    <name evidence="2" type="ORF">LEP1GSC131_0577</name>
</gene>
<dbReference type="AlphaFoldDB" id="A0A828Y6V0"/>
<dbReference type="EMBL" id="AKWH02000012">
    <property type="protein sequence ID" value="EKO53072.1"/>
    <property type="molecule type" value="Genomic_DNA"/>
</dbReference>
<reference evidence="2" key="1">
    <citation type="submission" date="2012-10" db="EMBL/GenBank/DDBJ databases">
        <authorList>
            <person name="Harkins D.M."/>
            <person name="Durkin A.S."/>
            <person name="Brinkac L.M."/>
            <person name="Selengut J.D."/>
            <person name="Sanka R."/>
            <person name="DePew J."/>
            <person name="Purushe J."/>
            <person name="Picardeau M."/>
            <person name="Werts C."/>
            <person name="Goarant C."/>
            <person name="Vinetz J.M."/>
            <person name="Sutton G.G."/>
            <person name="Nelson W.C."/>
            <person name="Fouts D.E."/>
        </authorList>
    </citation>
    <scope>NUCLEOTIDE SEQUENCE [LARGE SCALE GENOMIC DNA]</scope>
    <source>
        <strain evidence="2">200802841</strain>
    </source>
</reference>
<name>A0A828Y6V0_9LEPT</name>
<proteinExistence type="predicted"/>
<organism evidence="2 3">
    <name type="scientific">Leptospira kirschneri str. 200802841</name>
    <dbReference type="NCBI Taxonomy" id="1193047"/>
    <lineage>
        <taxon>Bacteria</taxon>
        <taxon>Pseudomonadati</taxon>
        <taxon>Spirochaetota</taxon>
        <taxon>Spirochaetia</taxon>
        <taxon>Leptospirales</taxon>
        <taxon>Leptospiraceae</taxon>
        <taxon>Leptospira</taxon>
    </lineage>
</organism>
<accession>A0A828Y6V0</accession>
<sequence>MIELTVLNFIEISNTTETDKFVKNTFARVFKTKMILHEFFKFIFSARVPLSYFKKKEIQFNFRNYFSLCLIGFPSIFLRFGFRLSWISLVSVLGVYFL</sequence>
<keyword evidence="1" id="KW-1133">Transmembrane helix</keyword>